<dbReference type="GO" id="GO:0016151">
    <property type="term" value="F:nickel cation binding"/>
    <property type="evidence" value="ECO:0007669"/>
    <property type="project" value="InterPro"/>
</dbReference>
<dbReference type="AlphaFoldDB" id="A0A3A5HIT7"/>
<sequence>MLLADARLPVAGHTQSAGLEPAVRHGLRDVPAYMRARLSTVTRVEAATAVVALHQLRQGLAVAPVELAWAARTPSPAMRRTSRAQGKALLRLARRVWPDAPAFTALGELPSRAVVLAAIAATCGLGPRSLARLVGYDDVQTVAAAALKLLPLDPADVACWVHDALPGVEALSLEVAGLVDPTHIPAAGAPQIEAWAEAHARTTRRLFSA</sequence>
<keyword evidence="2" id="KW-0143">Chaperone</keyword>
<dbReference type="Gene3D" id="1.10.4190.10">
    <property type="entry name" value="Urease accessory protein UreF"/>
    <property type="match status" value="1"/>
</dbReference>
<comment type="caution">
    <text evidence="3">The sequence shown here is derived from an EMBL/GenBank/DDBJ whole genome shotgun (WGS) entry which is preliminary data.</text>
</comment>
<keyword evidence="4" id="KW-1185">Reference proteome</keyword>
<dbReference type="Proteomes" id="UP000276542">
    <property type="component" value="Unassembled WGS sequence"/>
</dbReference>
<reference evidence="4" key="1">
    <citation type="submission" date="2018-09" db="EMBL/GenBank/DDBJ databases">
        <authorList>
            <person name="Zhu H."/>
        </authorList>
    </citation>
    <scope>NUCLEOTIDE SEQUENCE [LARGE SCALE GENOMIC DNA]</scope>
    <source>
        <strain evidence="4">K1W22B-1</strain>
    </source>
</reference>
<gene>
    <name evidence="3" type="ORF">D4739_13975</name>
</gene>
<evidence type="ECO:0000313" key="3">
    <source>
        <dbReference type="EMBL" id="RJS47964.1"/>
    </source>
</evidence>
<evidence type="ECO:0000256" key="2">
    <source>
        <dbReference type="ARBA" id="ARBA00023186"/>
    </source>
</evidence>
<keyword evidence="1" id="KW-0996">Nickel insertion</keyword>
<dbReference type="PANTHER" id="PTHR33620">
    <property type="entry name" value="UREASE ACCESSORY PROTEIN F"/>
    <property type="match status" value="1"/>
</dbReference>
<dbReference type="PANTHER" id="PTHR33620:SF1">
    <property type="entry name" value="UREASE ACCESSORY PROTEIN F"/>
    <property type="match status" value="1"/>
</dbReference>
<dbReference type="InterPro" id="IPR038277">
    <property type="entry name" value="UreF_sf"/>
</dbReference>
<evidence type="ECO:0000313" key="4">
    <source>
        <dbReference type="Proteomes" id="UP000276542"/>
    </source>
</evidence>
<dbReference type="InterPro" id="IPR002639">
    <property type="entry name" value="UreF"/>
</dbReference>
<dbReference type="EMBL" id="QYRP01000002">
    <property type="protein sequence ID" value="RJS47964.1"/>
    <property type="molecule type" value="Genomic_DNA"/>
</dbReference>
<name>A0A3A5HIT7_9ACTN</name>
<dbReference type="Pfam" id="PF01730">
    <property type="entry name" value="UreF"/>
    <property type="match status" value="1"/>
</dbReference>
<accession>A0A3A5HIT7</accession>
<proteinExistence type="predicted"/>
<organism evidence="3 4">
    <name type="scientific">Nocardioides cavernaquae</name>
    <dbReference type="NCBI Taxonomy" id="2321396"/>
    <lineage>
        <taxon>Bacteria</taxon>
        <taxon>Bacillati</taxon>
        <taxon>Actinomycetota</taxon>
        <taxon>Actinomycetes</taxon>
        <taxon>Propionibacteriales</taxon>
        <taxon>Nocardioidaceae</taxon>
        <taxon>Nocardioides</taxon>
    </lineage>
</organism>
<dbReference type="OrthoDB" id="3382047at2"/>
<evidence type="ECO:0000256" key="1">
    <source>
        <dbReference type="ARBA" id="ARBA00022988"/>
    </source>
</evidence>
<protein>
    <submittedName>
        <fullName evidence="3">Urease accessory protein UreF</fullName>
    </submittedName>
</protein>